<dbReference type="OMA" id="IIGHNHH"/>
<dbReference type="GO" id="GO:0000159">
    <property type="term" value="C:protein phosphatase type 2A complex"/>
    <property type="evidence" value="ECO:0007669"/>
    <property type="project" value="TreeGrafter"/>
</dbReference>
<dbReference type="CDD" id="cd21504">
    <property type="entry name" value="PPP2R3A_B-like"/>
    <property type="match status" value="1"/>
</dbReference>
<feature type="region of interest" description="Disordered" evidence="3">
    <location>
        <begin position="589"/>
        <end position="633"/>
    </location>
</feature>
<evidence type="ECO:0000313" key="6">
    <source>
        <dbReference type="Proteomes" id="UP000053097"/>
    </source>
</evidence>
<evidence type="ECO:0000313" key="5">
    <source>
        <dbReference type="EMBL" id="EZA51563.1"/>
    </source>
</evidence>
<dbReference type="EMBL" id="KK107378">
    <property type="protein sequence ID" value="EZA51563.1"/>
    <property type="molecule type" value="Genomic_DNA"/>
</dbReference>
<keyword evidence="6" id="KW-1185">Reference proteome</keyword>
<reference evidence="5 6" key="1">
    <citation type="journal article" date="2014" name="Curr. Biol.">
        <title>The genome of the clonal raider ant Cerapachys biroi.</title>
        <authorList>
            <person name="Oxley P.R."/>
            <person name="Ji L."/>
            <person name="Fetter-Pruneda I."/>
            <person name="McKenzie S.K."/>
            <person name="Li C."/>
            <person name="Hu H."/>
            <person name="Zhang G."/>
            <person name="Kronauer D.J."/>
        </authorList>
    </citation>
    <scope>NUCLEOTIDE SEQUENCE [LARGE SCALE GENOMIC DNA]</scope>
</reference>
<name>A0A026W6C2_OOCBI</name>
<evidence type="ECO:0000256" key="3">
    <source>
        <dbReference type="SAM" id="MobiDB-lite"/>
    </source>
</evidence>
<proteinExistence type="predicted"/>
<gene>
    <name evidence="5" type="ORF">X777_09773</name>
</gene>
<dbReference type="AlphaFoldDB" id="A0A026W6C2"/>
<dbReference type="Pfam" id="PF17958">
    <property type="entry name" value="EF-hand_13"/>
    <property type="match status" value="1"/>
</dbReference>
<dbReference type="PANTHER" id="PTHR14095:SF0">
    <property type="entry name" value="MIP22305P"/>
    <property type="match status" value="1"/>
</dbReference>
<feature type="domain" description="EF-hand" evidence="4">
    <location>
        <begin position="996"/>
        <end position="1031"/>
    </location>
</feature>
<keyword evidence="1" id="KW-0479">Metal-binding</keyword>
<keyword evidence="2" id="KW-0106">Calcium</keyword>
<feature type="compositionally biased region" description="Basic and acidic residues" evidence="3">
    <location>
        <begin position="589"/>
        <end position="605"/>
    </location>
</feature>
<evidence type="ECO:0000259" key="4">
    <source>
        <dbReference type="PROSITE" id="PS50222"/>
    </source>
</evidence>
<dbReference type="InterPro" id="IPR002048">
    <property type="entry name" value="EF_hand_dom"/>
</dbReference>
<dbReference type="FunFam" id="1.10.238.220:FF:000001">
    <property type="entry name" value="Serine/threonine-protein phosphatase 2A regulatory subunit B'' subunit alpha"/>
    <property type="match status" value="1"/>
</dbReference>
<evidence type="ECO:0000256" key="1">
    <source>
        <dbReference type="ARBA" id="ARBA00022723"/>
    </source>
</evidence>
<dbReference type="PROSITE" id="PS00018">
    <property type="entry name" value="EF_HAND_1"/>
    <property type="match status" value="1"/>
</dbReference>
<protein>
    <submittedName>
        <fullName evidence="5">Serine/threonine-protein phosphatase 2A regulatory subunit B'' subunit alpha</fullName>
    </submittedName>
</protein>
<dbReference type="PANTHER" id="PTHR14095">
    <property type="entry name" value="PHOSPHATASE 2A REGULATORY SUBUNIT-RELATED"/>
    <property type="match status" value="1"/>
</dbReference>
<feature type="region of interest" description="Disordered" evidence="3">
    <location>
        <begin position="550"/>
        <end position="574"/>
    </location>
</feature>
<accession>A0A026W6C2</accession>
<dbReference type="GO" id="GO:0005509">
    <property type="term" value="F:calcium ion binding"/>
    <property type="evidence" value="ECO:0007669"/>
    <property type="project" value="InterPro"/>
</dbReference>
<dbReference type="FunFam" id="1.10.238.10:FF:000628">
    <property type="entry name" value="Serine/threonine-protein phosphatase 2A regulatory subunit B'' subunit beta"/>
    <property type="match status" value="1"/>
</dbReference>
<dbReference type="GO" id="GO:0019888">
    <property type="term" value="F:protein phosphatase regulator activity"/>
    <property type="evidence" value="ECO:0007669"/>
    <property type="project" value="TreeGrafter"/>
</dbReference>
<organism evidence="5 6">
    <name type="scientific">Ooceraea biroi</name>
    <name type="common">Clonal raider ant</name>
    <name type="synonym">Cerapachys biroi</name>
    <dbReference type="NCBI Taxonomy" id="2015173"/>
    <lineage>
        <taxon>Eukaryota</taxon>
        <taxon>Metazoa</taxon>
        <taxon>Ecdysozoa</taxon>
        <taxon>Arthropoda</taxon>
        <taxon>Hexapoda</taxon>
        <taxon>Insecta</taxon>
        <taxon>Pterygota</taxon>
        <taxon>Neoptera</taxon>
        <taxon>Endopterygota</taxon>
        <taxon>Hymenoptera</taxon>
        <taxon>Apocrita</taxon>
        <taxon>Aculeata</taxon>
        <taxon>Formicoidea</taxon>
        <taxon>Formicidae</taxon>
        <taxon>Dorylinae</taxon>
        <taxon>Ooceraea</taxon>
    </lineage>
</organism>
<dbReference type="Pfam" id="PF21161">
    <property type="entry name" value="P2R3B_EF-hand"/>
    <property type="match status" value="1"/>
</dbReference>
<evidence type="ECO:0000256" key="2">
    <source>
        <dbReference type="ARBA" id="ARBA00022837"/>
    </source>
</evidence>
<dbReference type="Proteomes" id="UP000053097">
    <property type="component" value="Unassembled WGS sequence"/>
</dbReference>
<dbReference type="InterPro" id="IPR048855">
    <property type="entry name" value="P2R3A_B_D_EF-hand"/>
</dbReference>
<dbReference type="InterPro" id="IPR041534">
    <property type="entry name" value="EF-hand_13"/>
</dbReference>
<sequence length="1134" mass="126964">MPAIAVPQQTSMTLSSTETAKQCRSLPSSSLSASLSWSCQIYASRPDLFISAIIDPRPARAVHCPDLNACLINESRSQQDQVDCRTIHFGYAIPINIVPVHDSSELVELVLDQSIELSNQAVNFLLDHHPQLGRRRRRSCYGMAATAKHDLRRKFPTDTTSPSATSPSGEEDIAAIAKQISDHAEAIYQTWKSRGLAPTEILTCHSNATAVDKFGSALTPCGSSIAVGNSVSGKAASPSSSLGCSPTAVDILSQTPNLDNGNLEKLVNNFVVEDKARMAASKQKSSNNVIADNTKKSTAGIITSPVTSPFSNKPSQIAKPQISAKVPGSHHCEVLLETIETTFPDDLSPIKTQPKRPASTLIGSAASSLNIPDSSRSVSSGLTTWPLKNKLNDAKRIADVSCTSAKTQPRQEDTVNTLLAKDKERSGVMTGTNSQSTYLEEVAREEERLINALKTGAVLTEEPERITACVRDRQKPAIKREKPKVEVVKQIIIGTHNHGINSAANIANIGNVATSALVDQLPLNKTKLLNKDDLSAMSTVNYAKVKYQAAQQSSPMQQRLEEQRAASDHSYNSIAERLVSSTKTRYEMEIRKNKDTKDSDVKDPVTSRWGPRIVSPRPRPEQAVPHPELTSQQRQHIRAAVAATATGNNPVRPFLTRGSVAERVLIFEKCPSELLLDKRGPRQPAISTWRSGHEVQNKAQVIIRCKNNVLDQVGAKASLFANIDRYTGRKQYTSRRINKIVIIRKLQMRIILAYQKMRSLENAFPDILPKKACDLPLYWKVPLFMAAGGEQKEYVEMNAFLEFWKELTAVHHDAASKFIRIVTLGLQNAILPEDLIPLVQDVVETHPGLTFLKEATEFHSRYVHTVIARIFYCVNRSWSGQISVAELRRSNLLAVIAILEHEEDINQVTAYFSYEHFYVIYCKFWELDRDHDLFIDKMDLMRHNDHALSSRMIERIFSGAVTKGNRAKSGNSTQQSEDKMSYTEFVWFLLSEEDKNHPTAIEYWFRCMDLDGDGYLSMYELEYFYEEQLHRMEAIGLETLPFEDCLCQMLDMIHPVIPGKISLSDLKKCKMTAIFFDTFFNLEKYLDHEQRDPFASMRDHDADGHELSDWDRFAAEEYELLVAEESGNEQHEEM</sequence>
<dbReference type="InterPro" id="IPR018247">
    <property type="entry name" value="EF_Hand_1_Ca_BS"/>
</dbReference>
<dbReference type="InterPro" id="IPR011992">
    <property type="entry name" value="EF-hand-dom_pair"/>
</dbReference>
<dbReference type="OrthoDB" id="5586at2759"/>
<dbReference type="PROSITE" id="PS50222">
    <property type="entry name" value="EF_HAND_2"/>
    <property type="match status" value="1"/>
</dbReference>
<dbReference type="Pfam" id="PF13499">
    <property type="entry name" value="EF-hand_7"/>
    <property type="match status" value="1"/>
</dbReference>
<dbReference type="STRING" id="2015173.A0A026W6C2"/>
<dbReference type="Gene3D" id="1.10.238.220">
    <property type="match status" value="1"/>
</dbReference>
<dbReference type="SUPFAM" id="SSF47473">
    <property type="entry name" value="EF-hand"/>
    <property type="match status" value="2"/>
</dbReference>
<dbReference type="Gene3D" id="1.10.238.230">
    <property type="match status" value="1"/>
</dbReference>
<dbReference type="Gene3D" id="1.10.238.10">
    <property type="entry name" value="EF-hand"/>
    <property type="match status" value="1"/>
</dbReference>